<evidence type="ECO:0000313" key="2">
    <source>
        <dbReference type="EMBL" id="CAK7235686.1"/>
    </source>
</evidence>
<feature type="compositionally biased region" description="Low complexity" evidence="1">
    <location>
        <begin position="338"/>
        <end position="347"/>
    </location>
</feature>
<feature type="compositionally biased region" description="Polar residues" evidence="1">
    <location>
        <begin position="1"/>
        <end position="11"/>
    </location>
</feature>
<keyword evidence="3" id="KW-1185">Reference proteome</keyword>
<organism evidence="2 3">
    <name type="scientific">Sporothrix curviconia</name>
    <dbReference type="NCBI Taxonomy" id="1260050"/>
    <lineage>
        <taxon>Eukaryota</taxon>
        <taxon>Fungi</taxon>
        <taxon>Dikarya</taxon>
        <taxon>Ascomycota</taxon>
        <taxon>Pezizomycotina</taxon>
        <taxon>Sordariomycetes</taxon>
        <taxon>Sordariomycetidae</taxon>
        <taxon>Ophiostomatales</taxon>
        <taxon>Ophiostomataceae</taxon>
        <taxon>Sporothrix</taxon>
    </lineage>
</organism>
<feature type="region of interest" description="Disordered" evidence="1">
    <location>
        <begin position="1"/>
        <end position="33"/>
    </location>
</feature>
<comment type="caution">
    <text evidence="2">The sequence shown here is derived from an EMBL/GenBank/DDBJ whole genome shotgun (WGS) entry which is preliminary data.</text>
</comment>
<name>A0ABP0CXF8_9PEZI</name>
<gene>
    <name evidence="2" type="ORF">SCUCBS95973_009351</name>
</gene>
<reference evidence="2 3" key="1">
    <citation type="submission" date="2024-01" db="EMBL/GenBank/DDBJ databases">
        <authorList>
            <person name="Allen C."/>
            <person name="Tagirdzhanova G."/>
        </authorList>
    </citation>
    <scope>NUCLEOTIDE SEQUENCE [LARGE SCALE GENOMIC DNA]</scope>
</reference>
<protein>
    <submittedName>
        <fullName evidence="2">Uncharacterized protein</fullName>
    </submittedName>
</protein>
<feature type="compositionally biased region" description="Low complexity" evidence="1">
    <location>
        <begin position="62"/>
        <end position="80"/>
    </location>
</feature>
<evidence type="ECO:0000256" key="1">
    <source>
        <dbReference type="SAM" id="MobiDB-lite"/>
    </source>
</evidence>
<dbReference type="EMBL" id="CAWUHB010000102">
    <property type="protein sequence ID" value="CAK7235686.1"/>
    <property type="molecule type" value="Genomic_DNA"/>
</dbReference>
<feature type="region of interest" description="Disordered" evidence="1">
    <location>
        <begin position="335"/>
        <end position="356"/>
    </location>
</feature>
<feature type="compositionally biased region" description="Low complexity" evidence="1">
    <location>
        <begin position="12"/>
        <end position="27"/>
    </location>
</feature>
<sequence length="553" mass="59367">MSPLSSDLCTLSSASPLSSPSMSCGPSQDGKQRDSAICIDEDENDNGSEFCGILEHAIVDDGSSSDSASLVSSSLSTTTDMEADSLTQSNRTTCRRPFSTSPRVLLAAAITADATPTPIVYNHGCDRGYDAFAYETGTWPAAAAHVQSAFPHVFAIFDYGDGETVYLGGGGGSGGAGATPTLRGVPRFWPWDHPPLYACRVHAKPKGGPAVVLYSGLDPSRDSAWADVQFSWRSRLTKTSLTSFSLSLGGITIGIPPLPKSHPRTTASRSLAGRAEETLGMHVGWHRRYRFEVEVVPSNTWRGQGEPTDTPACREAFEWRHCSGAELEALEEGDEMGTDMGTNTDTDSSVSFKDEASKAKPLRARVRLAASFLHGKASDATDKAGQLFKRTLSWRQKTALNALRDEEKKTPLQLSRPTEKSRRRSGWQLVRLVDTPPRDALLSGTVLPAAPLFDRLITEEAGRAASRRRTPDGHEIVAIWANSGKNSSGDNSLFGGTCRFTFLGSGTTGELGERWALMAVASGLAVWEHGRRARQRRKSTVVDACVGLASIGA</sequence>
<dbReference type="Proteomes" id="UP001642405">
    <property type="component" value="Unassembled WGS sequence"/>
</dbReference>
<feature type="region of interest" description="Disordered" evidence="1">
    <location>
        <begin position="62"/>
        <end position="93"/>
    </location>
</feature>
<accession>A0ABP0CXF8</accession>
<evidence type="ECO:0000313" key="3">
    <source>
        <dbReference type="Proteomes" id="UP001642405"/>
    </source>
</evidence>
<proteinExistence type="predicted"/>